<dbReference type="Proteomes" id="UP000731465">
    <property type="component" value="Unassembled WGS sequence"/>
</dbReference>
<evidence type="ECO:0000256" key="1">
    <source>
        <dbReference type="ARBA" id="ARBA00022692"/>
    </source>
</evidence>
<keyword evidence="3 4" id="KW-0472">Membrane</keyword>
<accession>A0ABS7DIT2</accession>
<name>A0ABS7DIT2_9GAMM</name>
<feature type="transmembrane region" description="Helical" evidence="4">
    <location>
        <begin position="228"/>
        <end position="251"/>
    </location>
</feature>
<feature type="transmembrane region" description="Helical" evidence="4">
    <location>
        <begin position="263"/>
        <end position="285"/>
    </location>
</feature>
<organism evidence="5 6">
    <name type="scientific">Succinivibrio faecicola</name>
    <dbReference type="NCBI Taxonomy" id="2820300"/>
    <lineage>
        <taxon>Bacteria</taxon>
        <taxon>Pseudomonadati</taxon>
        <taxon>Pseudomonadota</taxon>
        <taxon>Gammaproteobacteria</taxon>
        <taxon>Aeromonadales</taxon>
        <taxon>Succinivibrionaceae</taxon>
        <taxon>Succinivibrio</taxon>
    </lineage>
</organism>
<dbReference type="InterPro" id="IPR050256">
    <property type="entry name" value="Glycosyltransferase_2"/>
</dbReference>
<reference evidence="5 6" key="1">
    <citation type="submission" date="2021-03" db="EMBL/GenBank/DDBJ databases">
        <title>Succinivibrio sp. nov. isolated from feces of cow.</title>
        <authorList>
            <person name="Choi J.-Y."/>
        </authorList>
    </citation>
    <scope>NUCLEOTIDE SEQUENCE [LARGE SCALE GENOMIC DNA]</scope>
    <source>
        <strain evidence="5 6">AGMB01872</strain>
    </source>
</reference>
<evidence type="ECO:0000256" key="3">
    <source>
        <dbReference type="ARBA" id="ARBA00023136"/>
    </source>
</evidence>
<keyword evidence="2 4" id="KW-1133">Transmembrane helix</keyword>
<evidence type="ECO:0000313" key="6">
    <source>
        <dbReference type="Proteomes" id="UP000731465"/>
    </source>
</evidence>
<evidence type="ECO:0000313" key="5">
    <source>
        <dbReference type="EMBL" id="MBW7571011.1"/>
    </source>
</evidence>
<evidence type="ECO:0008006" key="7">
    <source>
        <dbReference type="Google" id="ProtNLM"/>
    </source>
</evidence>
<comment type="caution">
    <text evidence="5">The sequence shown here is derived from an EMBL/GenBank/DDBJ whole genome shotgun (WGS) entry which is preliminary data.</text>
</comment>
<proteinExistence type="predicted"/>
<keyword evidence="1 4" id="KW-0812">Transmembrane</keyword>
<evidence type="ECO:0000256" key="2">
    <source>
        <dbReference type="ARBA" id="ARBA00022989"/>
    </source>
</evidence>
<sequence>MITANKDDNFVSVVTVINRFTVESLSRLSGIQNELDKNFSDYEMILVVQKSQQNVLSYRMEQILKDIPCVRYLQLSSDVNSDVIWSAGTENAIGDFIICFDLCNDPVSLIKESVELCRKGNDVVVGTTRQKHSLAYQIIRPLSGWLLNLIDYHLPKDATTFRCLSRRALNSVLDTGKFYQQFFMQIQKSGYGQAELQYTSLNNTDKRTVASAVKSTLRLMVFNSTAPLRIMSLLGLTGSSLACLFSLYSIILNLFKNDVVEGWTSTVFIISLLASMQFVILSFIAEYLNRILVEQANANGYSIIFEKNSQVMINLDRINVLEQSTSQTDNLVQTGRDR</sequence>
<evidence type="ECO:0000256" key="4">
    <source>
        <dbReference type="SAM" id="Phobius"/>
    </source>
</evidence>
<protein>
    <recommendedName>
        <fullName evidence="7">Glycosyl transferase family 2</fullName>
    </recommendedName>
</protein>
<keyword evidence="6" id="KW-1185">Reference proteome</keyword>
<gene>
    <name evidence="5" type="ORF">J5V48_08905</name>
</gene>
<dbReference type="PANTHER" id="PTHR48090">
    <property type="entry name" value="UNDECAPRENYL-PHOSPHATE 4-DEOXY-4-FORMAMIDO-L-ARABINOSE TRANSFERASE-RELATED"/>
    <property type="match status" value="1"/>
</dbReference>
<dbReference type="EMBL" id="JAGFNY010000043">
    <property type="protein sequence ID" value="MBW7571011.1"/>
    <property type="molecule type" value="Genomic_DNA"/>
</dbReference>
<dbReference type="RefSeq" id="WP_219938235.1">
    <property type="nucleotide sequence ID" value="NZ_JAGFNY010000043.1"/>
</dbReference>
<dbReference type="PANTHER" id="PTHR48090:SF3">
    <property type="entry name" value="UNDECAPRENYL-PHOSPHATE 4-DEOXY-4-FORMAMIDO-L-ARABINOSE TRANSFERASE"/>
    <property type="match status" value="1"/>
</dbReference>